<evidence type="ECO:0000256" key="5">
    <source>
        <dbReference type="ARBA" id="ARBA00023242"/>
    </source>
</evidence>
<keyword evidence="4 6" id="KW-0804">Transcription</keyword>
<dbReference type="PROSITE" id="PS51754">
    <property type="entry name" value="OVATE"/>
    <property type="match status" value="1"/>
</dbReference>
<dbReference type="AlphaFoldDB" id="A0A2G2YMZ5"/>
<dbReference type="InterPro" id="IPR006458">
    <property type="entry name" value="Ovate_C"/>
</dbReference>
<dbReference type="EMBL" id="AYRZ02000010">
    <property type="protein sequence ID" value="PHT71118.1"/>
    <property type="molecule type" value="Genomic_DNA"/>
</dbReference>
<name>A0A2G2YMZ5_CAPAN</name>
<dbReference type="InterPro" id="IPR038933">
    <property type="entry name" value="Ovate"/>
</dbReference>
<keyword evidence="5 6" id="KW-0539">Nucleus</keyword>
<dbReference type="STRING" id="4072.A0A2G2YMZ5"/>
<keyword evidence="10" id="KW-1185">Reference proteome</keyword>
<evidence type="ECO:0000259" key="8">
    <source>
        <dbReference type="PROSITE" id="PS51754"/>
    </source>
</evidence>
<evidence type="ECO:0000256" key="1">
    <source>
        <dbReference type="ARBA" id="ARBA00004123"/>
    </source>
</evidence>
<evidence type="ECO:0000313" key="10">
    <source>
        <dbReference type="Proteomes" id="UP000222542"/>
    </source>
</evidence>
<evidence type="ECO:0000256" key="3">
    <source>
        <dbReference type="ARBA" id="ARBA00023015"/>
    </source>
</evidence>
<evidence type="ECO:0000256" key="7">
    <source>
        <dbReference type="SAM" id="MobiDB-lite"/>
    </source>
</evidence>
<dbReference type="PANTHER" id="PTHR33057">
    <property type="entry name" value="TRANSCRIPTION REPRESSOR OFP7-RELATED"/>
    <property type="match status" value="1"/>
</dbReference>
<proteinExistence type="predicted"/>
<evidence type="ECO:0000313" key="9">
    <source>
        <dbReference type="EMBL" id="PHT71118.1"/>
    </source>
</evidence>
<evidence type="ECO:0000256" key="4">
    <source>
        <dbReference type="ARBA" id="ARBA00023163"/>
    </source>
</evidence>
<gene>
    <name evidence="9" type="ORF">T459_26222</name>
</gene>
<evidence type="ECO:0000256" key="6">
    <source>
        <dbReference type="RuleBase" id="RU367028"/>
    </source>
</evidence>
<reference evidence="9 10" key="2">
    <citation type="journal article" date="2017" name="Genome Biol.">
        <title>New reference genome sequences of hot pepper reveal the massive evolution of plant disease-resistance genes by retroduplication.</title>
        <authorList>
            <person name="Kim S."/>
            <person name="Park J."/>
            <person name="Yeom S.I."/>
            <person name="Kim Y.M."/>
            <person name="Seo E."/>
            <person name="Kim K.T."/>
            <person name="Kim M.S."/>
            <person name="Lee J.M."/>
            <person name="Cheong K."/>
            <person name="Shin H.S."/>
            <person name="Kim S.B."/>
            <person name="Han K."/>
            <person name="Lee J."/>
            <person name="Park M."/>
            <person name="Lee H.A."/>
            <person name="Lee H.Y."/>
            <person name="Lee Y."/>
            <person name="Oh S."/>
            <person name="Lee J.H."/>
            <person name="Choi E."/>
            <person name="Choi E."/>
            <person name="Lee S.E."/>
            <person name="Jeon J."/>
            <person name="Kim H."/>
            <person name="Choi G."/>
            <person name="Song H."/>
            <person name="Lee J."/>
            <person name="Lee S.C."/>
            <person name="Kwon J.K."/>
            <person name="Lee H.Y."/>
            <person name="Koo N."/>
            <person name="Hong Y."/>
            <person name="Kim R.W."/>
            <person name="Kang W.H."/>
            <person name="Huh J.H."/>
            <person name="Kang B.C."/>
            <person name="Yang T.J."/>
            <person name="Lee Y.H."/>
            <person name="Bennetzen J.L."/>
            <person name="Choi D."/>
        </authorList>
    </citation>
    <scope>NUCLEOTIDE SEQUENCE [LARGE SCALE GENOMIC DNA]</scope>
    <source>
        <strain evidence="10">cv. CM334</strain>
    </source>
</reference>
<feature type="domain" description="OVATE" evidence="8">
    <location>
        <begin position="100"/>
        <end position="161"/>
    </location>
</feature>
<reference evidence="9 10" key="1">
    <citation type="journal article" date="2014" name="Nat. Genet.">
        <title>Genome sequence of the hot pepper provides insights into the evolution of pungency in Capsicum species.</title>
        <authorList>
            <person name="Kim S."/>
            <person name="Park M."/>
            <person name="Yeom S.I."/>
            <person name="Kim Y.M."/>
            <person name="Lee J.M."/>
            <person name="Lee H.A."/>
            <person name="Seo E."/>
            <person name="Choi J."/>
            <person name="Cheong K."/>
            <person name="Kim K.T."/>
            <person name="Jung K."/>
            <person name="Lee G.W."/>
            <person name="Oh S.K."/>
            <person name="Bae C."/>
            <person name="Kim S.B."/>
            <person name="Lee H.Y."/>
            <person name="Kim S.Y."/>
            <person name="Kim M.S."/>
            <person name="Kang B.C."/>
            <person name="Jo Y.D."/>
            <person name="Yang H.B."/>
            <person name="Jeong H.J."/>
            <person name="Kang W.H."/>
            <person name="Kwon J.K."/>
            <person name="Shin C."/>
            <person name="Lim J.Y."/>
            <person name="Park J.H."/>
            <person name="Huh J.H."/>
            <person name="Kim J.S."/>
            <person name="Kim B.D."/>
            <person name="Cohen O."/>
            <person name="Paran I."/>
            <person name="Suh M.C."/>
            <person name="Lee S.B."/>
            <person name="Kim Y.K."/>
            <person name="Shin Y."/>
            <person name="Noh S.J."/>
            <person name="Park J."/>
            <person name="Seo Y.S."/>
            <person name="Kwon S.Y."/>
            <person name="Kim H.A."/>
            <person name="Park J.M."/>
            <person name="Kim H.J."/>
            <person name="Choi S.B."/>
            <person name="Bosland P.W."/>
            <person name="Reeves G."/>
            <person name="Jo S.H."/>
            <person name="Lee B.W."/>
            <person name="Cho H.T."/>
            <person name="Choi H.S."/>
            <person name="Lee M.S."/>
            <person name="Yu Y."/>
            <person name="Do Choi Y."/>
            <person name="Park B.S."/>
            <person name="van Deynze A."/>
            <person name="Ashrafi H."/>
            <person name="Hill T."/>
            <person name="Kim W.T."/>
            <person name="Pai H.S."/>
            <person name="Ahn H.K."/>
            <person name="Yeam I."/>
            <person name="Giovannoni J.J."/>
            <person name="Rose J.K."/>
            <person name="Sorensen I."/>
            <person name="Lee S.J."/>
            <person name="Kim R.W."/>
            <person name="Choi I.Y."/>
            <person name="Choi B.S."/>
            <person name="Lim J.S."/>
            <person name="Lee Y.H."/>
            <person name="Choi D."/>
        </authorList>
    </citation>
    <scope>NUCLEOTIDE SEQUENCE [LARGE SCALE GENOMIC DNA]</scope>
    <source>
        <strain evidence="10">cv. CM334</strain>
    </source>
</reference>
<evidence type="ECO:0000256" key="2">
    <source>
        <dbReference type="ARBA" id="ARBA00022491"/>
    </source>
</evidence>
<dbReference type="Pfam" id="PF04844">
    <property type="entry name" value="Ovate"/>
    <property type="match status" value="1"/>
</dbReference>
<feature type="region of interest" description="Disordered" evidence="7">
    <location>
        <begin position="1"/>
        <end position="26"/>
    </location>
</feature>
<organism evidence="9 10">
    <name type="scientific">Capsicum annuum</name>
    <name type="common">Capsicum pepper</name>
    <dbReference type="NCBI Taxonomy" id="4072"/>
    <lineage>
        <taxon>Eukaryota</taxon>
        <taxon>Viridiplantae</taxon>
        <taxon>Streptophyta</taxon>
        <taxon>Embryophyta</taxon>
        <taxon>Tracheophyta</taxon>
        <taxon>Spermatophyta</taxon>
        <taxon>Magnoliopsida</taxon>
        <taxon>eudicotyledons</taxon>
        <taxon>Gunneridae</taxon>
        <taxon>Pentapetalae</taxon>
        <taxon>asterids</taxon>
        <taxon>lamiids</taxon>
        <taxon>Solanales</taxon>
        <taxon>Solanaceae</taxon>
        <taxon>Solanoideae</taxon>
        <taxon>Capsiceae</taxon>
        <taxon>Capsicum</taxon>
    </lineage>
</organism>
<accession>A0A2G2YMZ5</accession>
<keyword evidence="3 6" id="KW-0805">Transcription regulation</keyword>
<dbReference type="GO" id="GO:0005634">
    <property type="term" value="C:nucleus"/>
    <property type="evidence" value="ECO:0007669"/>
    <property type="project" value="UniProtKB-SubCell"/>
</dbReference>
<dbReference type="NCBIfam" id="TIGR01568">
    <property type="entry name" value="A_thal_3678"/>
    <property type="match status" value="1"/>
</dbReference>
<keyword evidence="2 6" id="KW-0678">Repressor</keyword>
<dbReference type="OMA" id="HIIDAFC"/>
<dbReference type="GO" id="GO:0045892">
    <property type="term" value="P:negative regulation of DNA-templated transcription"/>
    <property type="evidence" value="ECO:0007669"/>
    <property type="project" value="UniProtKB-UniRule"/>
</dbReference>
<dbReference type="Gramene" id="PHT71118">
    <property type="protein sequence ID" value="PHT71118"/>
    <property type="gene ID" value="T459_26222"/>
</dbReference>
<comment type="subcellular location">
    <subcellularLocation>
        <location evidence="1 6">Nucleus</location>
    </subcellularLocation>
</comment>
<protein>
    <recommendedName>
        <fullName evidence="6">Transcription repressor</fullName>
    </recommendedName>
    <alternativeName>
        <fullName evidence="6">Ovate family protein</fullName>
    </alternativeName>
</protein>
<comment type="function">
    <text evidence="6">Transcriptional repressor that regulates multiple aspects of plant growth and development.</text>
</comment>
<comment type="caution">
    <text evidence="9">The sequence shown here is derived from an EMBL/GenBank/DDBJ whole genome shotgun (WGS) entry which is preliminary data.</text>
</comment>
<dbReference type="PANTHER" id="PTHR33057:SF172">
    <property type="entry name" value="TRANSCRIPTION REPRESSOR"/>
    <property type="match status" value="1"/>
</dbReference>
<dbReference type="Proteomes" id="UP000222542">
    <property type="component" value="Unassembled WGS sequence"/>
</dbReference>
<sequence>MVEANQGIENSSILEVGSSSKSDDSSSKGFEFVPLIDSSVLTMNLVDPLGDSKKSMKGMVESNHKTKTSSILEVASTLRSDNNISNGLKYLSFNDSFVLALMNSVNPYEDFKKSVEEMLEVNQQTKDCEKCLEELLIWYLKSNGKNNHSHSFTIPPFFGSTPGVSASPPFLSLLEAEDEIVDEKILCVIS</sequence>